<organism evidence="2 3">
    <name type="scientific">Ophiocordyceps polyrhachis-furcata BCC 54312</name>
    <dbReference type="NCBI Taxonomy" id="1330021"/>
    <lineage>
        <taxon>Eukaryota</taxon>
        <taxon>Fungi</taxon>
        <taxon>Dikarya</taxon>
        <taxon>Ascomycota</taxon>
        <taxon>Pezizomycotina</taxon>
        <taxon>Sordariomycetes</taxon>
        <taxon>Hypocreomycetidae</taxon>
        <taxon>Hypocreales</taxon>
        <taxon>Ophiocordycipitaceae</taxon>
        <taxon>Ophiocordyceps</taxon>
    </lineage>
</organism>
<dbReference type="GO" id="GO:0016491">
    <property type="term" value="F:oxidoreductase activity"/>
    <property type="evidence" value="ECO:0007669"/>
    <property type="project" value="UniProtKB-KW"/>
</dbReference>
<proteinExistence type="predicted"/>
<keyword evidence="3" id="KW-1185">Reference proteome</keyword>
<dbReference type="SUPFAM" id="SSF51735">
    <property type="entry name" value="NAD(P)-binding Rossmann-fold domains"/>
    <property type="match status" value="1"/>
</dbReference>
<dbReference type="InterPro" id="IPR036291">
    <property type="entry name" value="NAD(P)-bd_dom_sf"/>
</dbReference>
<dbReference type="Pfam" id="PF00106">
    <property type="entry name" value="adh_short"/>
    <property type="match status" value="1"/>
</dbReference>
<gene>
    <name evidence="2" type="ORF">L249_4557</name>
</gene>
<dbReference type="Gene3D" id="3.40.50.720">
    <property type="entry name" value="NAD(P)-binding Rossmann-like Domain"/>
    <property type="match status" value="1"/>
</dbReference>
<dbReference type="PANTHER" id="PTHR43157:SF31">
    <property type="entry name" value="PHOSPHATIDYLINOSITOL-GLYCAN BIOSYNTHESIS CLASS F PROTEIN"/>
    <property type="match status" value="1"/>
</dbReference>
<dbReference type="OrthoDB" id="542013at2759"/>
<keyword evidence="1" id="KW-0560">Oxidoreductase</keyword>
<reference evidence="2 3" key="1">
    <citation type="journal article" date="2015" name="BMC Genomics">
        <title>Insights from the genome of Ophiocordyceps polyrhachis-furcata to pathogenicity and host specificity in insect fungi.</title>
        <authorList>
            <person name="Wichadakul D."/>
            <person name="Kobmoo N."/>
            <person name="Ingsriswang S."/>
            <person name="Tangphatsornruang S."/>
            <person name="Chantasingh D."/>
            <person name="Luangsa-ard J.J."/>
            <person name="Eurwilaichitr L."/>
        </authorList>
    </citation>
    <scope>NUCLEOTIDE SEQUENCE [LARGE SCALE GENOMIC DNA]</scope>
    <source>
        <strain evidence="2 3">BCC 54312</strain>
    </source>
</reference>
<dbReference type="InterPro" id="IPR002347">
    <property type="entry name" value="SDR_fam"/>
</dbReference>
<dbReference type="STRING" id="1330021.A0A367KZ85"/>
<dbReference type="PRINTS" id="PR00081">
    <property type="entry name" value="GDHRDH"/>
</dbReference>
<sequence>MSTSPAFLYSALGHFNRLPYPTEDCTGRVIIVTGANTGLGLEAARHFVRLNAAKVILACRSLDKAEAARRDIEATTQRANVVESWHLDLASVASVKDFADRATSTLDRLDILVNNASVLSLKWALADGHETMITVNVISTFLLTLRLLPLLRRTGQRFNMTPHVVVVSSDAAFLPYFPERNDQSILDGLQSKEYFRERYNTSKLLQLMVMRQLARSCDASGKGHIIINSLNPGFCGTELFRDLPFPISIVFRVCLALFSRSPEKGSRTLMTAAFAGDESHGLWMTNCRLHQWPPLMDGDEGERLSEKFWHELLGVLDDFDPGVSDNI</sequence>
<dbReference type="PANTHER" id="PTHR43157">
    <property type="entry name" value="PHOSPHATIDYLINOSITOL-GLYCAN BIOSYNTHESIS CLASS F PROTEIN-RELATED"/>
    <property type="match status" value="1"/>
</dbReference>
<name>A0A367KZ85_9HYPO</name>
<comment type="caution">
    <text evidence="2">The sequence shown here is derived from an EMBL/GenBank/DDBJ whole genome shotgun (WGS) entry which is preliminary data.</text>
</comment>
<evidence type="ECO:0000313" key="2">
    <source>
        <dbReference type="EMBL" id="RCI07477.1"/>
    </source>
</evidence>
<dbReference type="EMBL" id="LKCN02000028">
    <property type="protein sequence ID" value="RCI07477.1"/>
    <property type="molecule type" value="Genomic_DNA"/>
</dbReference>
<protein>
    <recommendedName>
        <fullName evidence="4">Ketoreductase (KR) domain-containing protein</fullName>
    </recommendedName>
</protein>
<dbReference type="Proteomes" id="UP000253664">
    <property type="component" value="Unassembled WGS sequence"/>
</dbReference>
<evidence type="ECO:0000256" key="1">
    <source>
        <dbReference type="ARBA" id="ARBA00023002"/>
    </source>
</evidence>
<dbReference type="AlphaFoldDB" id="A0A367KZ85"/>
<evidence type="ECO:0008006" key="4">
    <source>
        <dbReference type="Google" id="ProtNLM"/>
    </source>
</evidence>
<evidence type="ECO:0000313" key="3">
    <source>
        <dbReference type="Proteomes" id="UP000253664"/>
    </source>
</evidence>
<accession>A0A367KZ85</accession>